<keyword evidence="1" id="KW-0732">Signal</keyword>
<organism evidence="2 3">
    <name type="scientific">Leishmania tarentolae</name>
    <name type="common">Sauroleishmania tarentolae</name>
    <dbReference type="NCBI Taxonomy" id="5689"/>
    <lineage>
        <taxon>Eukaryota</taxon>
        <taxon>Discoba</taxon>
        <taxon>Euglenozoa</taxon>
        <taxon>Kinetoplastea</taxon>
        <taxon>Metakinetoplastina</taxon>
        <taxon>Trypanosomatida</taxon>
        <taxon>Trypanosomatidae</taxon>
        <taxon>Leishmaniinae</taxon>
        <taxon>Leishmania</taxon>
        <taxon>lizard Leishmania</taxon>
    </lineage>
</organism>
<proteinExistence type="predicted"/>
<keyword evidence="3" id="KW-1185">Reference proteome</keyword>
<dbReference type="AlphaFoldDB" id="A0A640KQN8"/>
<name>A0A640KQN8_LEITA</name>
<dbReference type="EMBL" id="BLBS01000053">
    <property type="protein sequence ID" value="GET92070.1"/>
    <property type="molecule type" value="Genomic_DNA"/>
</dbReference>
<feature type="signal peptide" evidence="1">
    <location>
        <begin position="1"/>
        <end position="23"/>
    </location>
</feature>
<dbReference type="OrthoDB" id="244899at2759"/>
<accession>A0A640KQN8</accession>
<comment type="caution">
    <text evidence="2">The sequence shown here is derived from an EMBL/GenBank/DDBJ whole genome shotgun (WGS) entry which is preliminary data.</text>
</comment>
<dbReference type="InterPro" id="IPR011989">
    <property type="entry name" value="ARM-like"/>
</dbReference>
<dbReference type="VEuPathDB" id="TriTrypDB:LtaPh_3333900"/>
<dbReference type="Gene3D" id="1.25.10.10">
    <property type="entry name" value="Leucine-rich Repeat Variant"/>
    <property type="match status" value="1"/>
</dbReference>
<dbReference type="Proteomes" id="UP000419144">
    <property type="component" value="Unassembled WGS sequence"/>
</dbReference>
<sequence length="366" mass="40351">MWLTLTHLTAFCIFILLDSHLNSFPPGASFLWHPTPSPFVPLEPRTTHAPHGGHSFTQHAFKFGRMSWWTAEQVAQLISVARLRGDVDQATRKSADLRFLDLCANGVNAGDALIHVATEASASPALRLNALLAAETLFTEKGWCEGAQFSDRSAVTKRLLYVVSIDPSFVSQRKLDAGLLRCLAKIVALEFPTTEWQEWVRQCAVKFAEGDARHCDALCAVVAESYRNYFLWSFLANDVADFLLHAQITTLPLRTAVMRLFLGLMRKRPRPAAEHEVPSSTNCMLLSAAVRQHVLAALLERVQELGLLTEALSDILVADCTASFAVASHLIADTDTALTVFNAFPFSCPSEDHGLCRERCSASRSA</sequence>
<evidence type="ECO:0000313" key="2">
    <source>
        <dbReference type="EMBL" id="GET92070.1"/>
    </source>
</evidence>
<protein>
    <submittedName>
        <fullName evidence="2">Uncharacterized protein</fullName>
    </submittedName>
</protein>
<evidence type="ECO:0000313" key="3">
    <source>
        <dbReference type="Proteomes" id="UP000419144"/>
    </source>
</evidence>
<reference evidence="2" key="1">
    <citation type="submission" date="2019-11" db="EMBL/GenBank/DDBJ databases">
        <title>Leishmania tarentolae CDS.</title>
        <authorList>
            <person name="Goto Y."/>
            <person name="Yamagishi J."/>
        </authorList>
    </citation>
    <scope>NUCLEOTIDE SEQUENCE [LARGE SCALE GENOMIC DNA]</scope>
    <source>
        <strain evidence="2">Parrot Tar II</strain>
    </source>
</reference>
<gene>
    <name evidence="2" type="ORF">LtaPh_3333900</name>
</gene>
<evidence type="ECO:0000256" key="1">
    <source>
        <dbReference type="SAM" id="SignalP"/>
    </source>
</evidence>
<feature type="chain" id="PRO_5025028968" evidence="1">
    <location>
        <begin position="24"/>
        <end position="366"/>
    </location>
</feature>